<evidence type="ECO:0000256" key="6">
    <source>
        <dbReference type="SAM" id="MobiDB-lite"/>
    </source>
</evidence>
<keyword evidence="9" id="KW-1185">Reference proteome</keyword>
<feature type="domain" description="Semialdehyde dehydrogenase NAD-binding" evidence="7">
    <location>
        <begin position="6"/>
        <end position="136"/>
    </location>
</feature>
<comment type="pathway">
    <text evidence="5">Amino-acid biosynthesis; L-arginine biosynthesis; N(2)-acetyl-L-ornithine from L-glutamate: step 3/4.</text>
</comment>
<evidence type="ECO:0000256" key="4">
    <source>
        <dbReference type="ARBA" id="ARBA00023002"/>
    </source>
</evidence>
<dbReference type="Pfam" id="PF01118">
    <property type="entry name" value="Semialdhyde_dh"/>
    <property type="match status" value="1"/>
</dbReference>
<dbReference type="EC" id="1.2.1.38" evidence="5"/>
<comment type="function">
    <text evidence="5">Catalyzes the NADPH-dependent reduction of N-acetyl-5-glutamyl phosphate to yield N-acetyl-L-glutamate 5-semialdehyde.</text>
</comment>
<keyword evidence="5" id="KW-0963">Cytoplasm</keyword>
<evidence type="ECO:0000256" key="3">
    <source>
        <dbReference type="ARBA" id="ARBA00022857"/>
    </source>
</evidence>
<evidence type="ECO:0000256" key="2">
    <source>
        <dbReference type="ARBA" id="ARBA00022605"/>
    </source>
</evidence>
<dbReference type="CDD" id="cd17895">
    <property type="entry name" value="AGPR_1_N"/>
    <property type="match status" value="1"/>
</dbReference>
<comment type="catalytic activity">
    <reaction evidence="5">
        <text>N-acetyl-L-glutamate 5-semialdehyde + phosphate + NADP(+) = N-acetyl-L-glutamyl 5-phosphate + NADPH + H(+)</text>
        <dbReference type="Rhea" id="RHEA:21588"/>
        <dbReference type="ChEBI" id="CHEBI:15378"/>
        <dbReference type="ChEBI" id="CHEBI:29123"/>
        <dbReference type="ChEBI" id="CHEBI:43474"/>
        <dbReference type="ChEBI" id="CHEBI:57783"/>
        <dbReference type="ChEBI" id="CHEBI:57936"/>
        <dbReference type="ChEBI" id="CHEBI:58349"/>
        <dbReference type="EC" id="1.2.1.38"/>
    </reaction>
</comment>
<keyword evidence="1 5" id="KW-0055">Arginine biosynthesis</keyword>
<protein>
    <recommendedName>
        <fullName evidence="5">N-acetyl-gamma-glutamyl-phosphate reductase</fullName>
        <shortName evidence="5">AGPR</shortName>
        <ecNumber evidence="5">1.2.1.38</ecNumber>
    </recommendedName>
    <alternativeName>
        <fullName evidence="5">N-acetyl-glutamate semialdehyde dehydrogenase</fullName>
        <shortName evidence="5">NAGSA dehydrogenase</shortName>
    </alternativeName>
</protein>
<dbReference type="PANTHER" id="PTHR32338">
    <property type="entry name" value="N-ACETYL-GAMMA-GLUTAMYL-PHOSPHATE REDUCTASE, CHLOROPLASTIC-RELATED-RELATED"/>
    <property type="match status" value="1"/>
</dbReference>
<gene>
    <name evidence="5 8" type="primary">argC</name>
    <name evidence="8" type="ORF">FNU76_03415</name>
</gene>
<dbReference type="PANTHER" id="PTHR32338:SF10">
    <property type="entry name" value="N-ACETYL-GAMMA-GLUTAMYL-PHOSPHATE REDUCTASE, CHLOROPLASTIC-RELATED"/>
    <property type="match status" value="1"/>
</dbReference>
<dbReference type="GO" id="GO:0003942">
    <property type="term" value="F:N-acetyl-gamma-glutamyl-phosphate reductase activity"/>
    <property type="evidence" value="ECO:0007669"/>
    <property type="project" value="UniProtKB-UniRule"/>
</dbReference>
<comment type="subcellular location">
    <subcellularLocation>
        <location evidence="5">Cytoplasm</location>
    </subcellularLocation>
</comment>
<dbReference type="InterPro" id="IPR000706">
    <property type="entry name" value="AGPR_type-1"/>
</dbReference>
<proteinExistence type="inferred from homology"/>
<evidence type="ECO:0000313" key="8">
    <source>
        <dbReference type="EMBL" id="QDQ25478.1"/>
    </source>
</evidence>
<feature type="compositionally biased region" description="Basic and acidic residues" evidence="6">
    <location>
        <begin position="188"/>
        <end position="198"/>
    </location>
</feature>
<evidence type="ECO:0000313" key="9">
    <source>
        <dbReference type="Proteomes" id="UP000317550"/>
    </source>
</evidence>
<dbReference type="CDD" id="cd23939">
    <property type="entry name" value="AGPR_1_C_LysY"/>
    <property type="match status" value="1"/>
</dbReference>
<dbReference type="HAMAP" id="MF_00150">
    <property type="entry name" value="ArgC_type1"/>
    <property type="match status" value="1"/>
</dbReference>
<comment type="similarity">
    <text evidence="5">Belongs to the NAGSA dehydrogenase family. Type 1 subfamily.</text>
</comment>
<dbReference type="SMART" id="SM00859">
    <property type="entry name" value="Semialdhyde_dh"/>
    <property type="match status" value="1"/>
</dbReference>
<keyword evidence="2 5" id="KW-0028">Amino-acid biosynthesis</keyword>
<accession>A0A516SBN1</accession>
<dbReference type="Proteomes" id="UP000317550">
    <property type="component" value="Chromosome"/>
</dbReference>
<dbReference type="Pfam" id="PF22698">
    <property type="entry name" value="Semialdhyde_dhC_1"/>
    <property type="match status" value="1"/>
</dbReference>
<evidence type="ECO:0000256" key="1">
    <source>
        <dbReference type="ARBA" id="ARBA00022571"/>
    </source>
</evidence>
<dbReference type="InterPro" id="IPR058924">
    <property type="entry name" value="AGPR_dimerisation_dom"/>
</dbReference>
<evidence type="ECO:0000256" key="5">
    <source>
        <dbReference type="HAMAP-Rule" id="MF_00150"/>
    </source>
</evidence>
<keyword evidence="3 5" id="KW-0521">NADP</keyword>
<dbReference type="GO" id="GO:0006526">
    <property type="term" value="P:L-arginine biosynthetic process"/>
    <property type="evidence" value="ECO:0007669"/>
    <property type="project" value="UniProtKB-UniRule"/>
</dbReference>
<name>A0A516SBN1_9NEIS</name>
<dbReference type="UniPathway" id="UPA00068">
    <property type="reaction ID" value="UER00108"/>
</dbReference>
<dbReference type="SUPFAM" id="SSF51735">
    <property type="entry name" value="NAD(P)-binding Rossmann-fold domains"/>
    <property type="match status" value="1"/>
</dbReference>
<dbReference type="InterPro" id="IPR050085">
    <property type="entry name" value="AGPR"/>
</dbReference>
<dbReference type="InterPro" id="IPR000534">
    <property type="entry name" value="Semialdehyde_DH_NAD-bd"/>
</dbReference>
<dbReference type="EMBL" id="CP041730">
    <property type="protein sequence ID" value="QDQ25478.1"/>
    <property type="molecule type" value="Genomic_DNA"/>
</dbReference>
<dbReference type="OrthoDB" id="9801289at2"/>
<dbReference type="AlphaFoldDB" id="A0A516SBN1"/>
<keyword evidence="4 5" id="KW-0560">Oxidoreductase</keyword>
<dbReference type="GO" id="GO:0005737">
    <property type="term" value="C:cytoplasm"/>
    <property type="evidence" value="ECO:0007669"/>
    <property type="project" value="UniProtKB-SubCell"/>
</dbReference>
<sequence>MSEQITVSVLGAAGFVGGELIRLLQSHRQVKLLDATSRARAGQAIGRSLPALRHFPEAGRKRFSTIETMREADVVFSCLPGGVLPRVLAQIRPKAKRIINLAGDYRLRDPALLATHYPETAAHGVPEGARYLIPEFWQQDYADCQLINLPGCMAVATFYSLYPLVAAGLVEGEIVAEAKTGSSGSGKESAEHPAERSHNYRPYKLSGHRHEPEIIQALRDHAGSEVALRLSVGSLDGPRGISVSSFMTLRDGVTELDVRKAFFSAYGGTRFVRYLGQAQGPWNVPMLKTVVGSNAVEVASHVDGRRCTVISALDNLIKGAAGQGIQAMNLMHGFSEDEGLTHGGMWP</sequence>
<dbReference type="RefSeq" id="WP_143856403.1">
    <property type="nucleotide sequence ID" value="NZ_CP041730.1"/>
</dbReference>
<evidence type="ECO:0000259" key="7">
    <source>
        <dbReference type="SMART" id="SM00859"/>
    </source>
</evidence>
<dbReference type="Gene3D" id="3.40.50.720">
    <property type="entry name" value="NAD(P)-binding Rossmann-like Domain"/>
    <property type="match status" value="1"/>
</dbReference>
<organism evidence="8 9">
    <name type="scientific">Chitinimonas arctica</name>
    <dbReference type="NCBI Taxonomy" id="2594795"/>
    <lineage>
        <taxon>Bacteria</taxon>
        <taxon>Pseudomonadati</taxon>
        <taxon>Pseudomonadota</taxon>
        <taxon>Betaproteobacteria</taxon>
        <taxon>Neisseriales</taxon>
        <taxon>Chitinibacteraceae</taxon>
        <taxon>Chitinimonas</taxon>
    </lineage>
</organism>
<dbReference type="SUPFAM" id="SSF55347">
    <property type="entry name" value="Glyceraldehyde-3-phosphate dehydrogenase-like, C-terminal domain"/>
    <property type="match status" value="1"/>
</dbReference>
<dbReference type="GO" id="GO:0070401">
    <property type="term" value="F:NADP+ binding"/>
    <property type="evidence" value="ECO:0007669"/>
    <property type="project" value="InterPro"/>
</dbReference>
<feature type="active site" evidence="5">
    <location>
        <position position="152"/>
    </location>
</feature>
<dbReference type="Gene3D" id="3.30.360.10">
    <property type="entry name" value="Dihydrodipicolinate Reductase, domain 2"/>
    <property type="match status" value="1"/>
</dbReference>
<dbReference type="GO" id="GO:0051287">
    <property type="term" value="F:NAD binding"/>
    <property type="evidence" value="ECO:0007669"/>
    <property type="project" value="InterPro"/>
</dbReference>
<dbReference type="NCBIfam" id="TIGR01850">
    <property type="entry name" value="argC"/>
    <property type="match status" value="1"/>
</dbReference>
<feature type="region of interest" description="Disordered" evidence="6">
    <location>
        <begin position="180"/>
        <end position="202"/>
    </location>
</feature>
<dbReference type="KEGG" id="cari:FNU76_03415"/>
<reference evidence="9" key="1">
    <citation type="submission" date="2019-07" db="EMBL/GenBank/DDBJ databases">
        <title>Chitinimonas sp. nov., isolated from Ny-Alesund, arctica soil.</title>
        <authorList>
            <person name="Xu Q."/>
            <person name="Peng F."/>
        </authorList>
    </citation>
    <scope>NUCLEOTIDE SEQUENCE [LARGE SCALE GENOMIC DNA]</scope>
    <source>
        <strain evidence="9">R3-44</strain>
    </source>
</reference>
<dbReference type="InterPro" id="IPR036291">
    <property type="entry name" value="NAD(P)-bd_dom_sf"/>
</dbReference>